<evidence type="ECO:0000313" key="3">
    <source>
        <dbReference type="Proteomes" id="UP000811609"/>
    </source>
</evidence>
<evidence type="ECO:0000256" key="1">
    <source>
        <dbReference type="SAM" id="Coils"/>
    </source>
</evidence>
<organism evidence="2 3">
    <name type="scientific">Carya illinoinensis</name>
    <name type="common">Pecan</name>
    <dbReference type="NCBI Taxonomy" id="32201"/>
    <lineage>
        <taxon>Eukaryota</taxon>
        <taxon>Viridiplantae</taxon>
        <taxon>Streptophyta</taxon>
        <taxon>Embryophyta</taxon>
        <taxon>Tracheophyta</taxon>
        <taxon>Spermatophyta</taxon>
        <taxon>Magnoliopsida</taxon>
        <taxon>eudicotyledons</taxon>
        <taxon>Gunneridae</taxon>
        <taxon>Pentapetalae</taxon>
        <taxon>rosids</taxon>
        <taxon>fabids</taxon>
        <taxon>Fagales</taxon>
        <taxon>Juglandaceae</taxon>
        <taxon>Carya</taxon>
    </lineage>
</organism>
<keyword evidence="1" id="KW-0175">Coiled coil</keyword>
<dbReference type="PANTHER" id="PTHR34461">
    <property type="entry name" value="EXPRESSED PROTEIN"/>
    <property type="match status" value="1"/>
</dbReference>
<reference evidence="2" key="1">
    <citation type="submission" date="2020-12" db="EMBL/GenBank/DDBJ databases">
        <title>WGS assembly of Carya illinoinensis cv. Pawnee.</title>
        <authorList>
            <person name="Platts A."/>
            <person name="Shu S."/>
            <person name="Wright S."/>
            <person name="Barry K."/>
            <person name="Edger P."/>
            <person name="Pires J.C."/>
            <person name="Schmutz J."/>
        </authorList>
    </citation>
    <scope>NUCLEOTIDE SEQUENCE</scope>
    <source>
        <tissue evidence="2">Leaf</tissue>
    </source>
</reference>
<name>A0A8T1NB59_CARIL</name>
<evidence type="ECO:0000313" key="2">
    <source>
        <dbReference type="EMBL" id="KAG6626788.1"/>
    </source>
</evidence>
<dbReference type="PANTHER" id="PTHR34461:SF2">
    <property type="entry name" value="EXPRESSED PROTEIN"/>
    <property type="match status" value="1"/>
</dbReference>
<dbReference type="AlphaFoldDB" id="A0A8T1NB59"/>
<keyword evidence="3" id="KW-1185">Reference proteome</keyword>
<accession>A0A8T1NB59</accession>
<proteinExistence type="predicted"/>
<sequence>MELRSCGQLHFIQAVQGGLVTKVLNVTRGRPALTFKKVTDLYEAADVKNHELLQNLHPKDEFETLSFESDRIEVKSPCLPLADRRTIKREPDASDLFCNDGDKIIDSELDGLDLCSMTLKQITERCNIKKRKHSKYVELSNKTGESSSFLKSDYSDFQKEEEDLDLKEPLSSWKSKHSKNVKVKKKGMKNHVLTSSQSAKSIVKSEQVPSDEVLPQCSGDLPAINVKETTATSSCLTPDYSNFQKVEEDLDLKEPLSSWKSKHSKNVKVKKKRMKNHVSTSSSSAKLIVKSEQVPSDEVLPRYITERAINTKDEVSEPDCLDHQNVICVGGDSSLLCHEPEGSCQIMFNEPCEKANAYVSETQIKMSFTKEPQYCATNEVCYEYTEPEDPKSGQIVSASARDSMEVGNMVTASHECSDLPVPEAMMKGYTQPVEGDFCLETISSTADHRSHVSGTTQSSSPMNDILLHVNNDIEVPGDEVLLQSSGDLWPATNMKVEVSESDSPGCQRFICISGDPTCLCDELEGSCGMVSSKLCETADESVSETQVSISLIEEPQYCITNEVGYDYMELTDPKSVKIVRASCKDSIVANIVTNHDFADLPVLESDIEVYTHPILDDISSGTIYSVTGHSSCVSGVSQSSSPIAIHKSPRGVEVGHDGDAYVFEDGIAAELPSNPKGGAIDCSTSECSMNPDSCLDAVEDDSSTAKVKQPQSSSPMTIHEIPQSKELGHGGDAYLFGDGIAAELPSNPKVDVVSSLTSDCSSSPDCFMHSVEDDSPTPEMKQLQNSAFANADINVSAGIYPLTDELMTSVGFEYHHCSNLQHPPARLYPTRKAISPTSQERLLKAMDSNELTENEYYKCRGEFYLGKNKFSSFEGSNQIREDEFSIKPRQIIRKQRSSKKGFPPKAVHKAPYLSYTVPRFSTGCTSIQSCTQSAIEFSQQQMKDFECLAMKLTKELQSMKDTLEERLLPEDCPASSLKFKVDRARMAINNATKVEESTRRWLSMMARDCKRFCKIMGLTGTGSGPSGNLVQNGRKNSTSADEASGVLADQLQRLAETGSASSGNVVHKARKKITFADEAGGKLCHIRVFEDETESVFESNDEKQELLITEL</sequence>
<dbReference type="Proteomes" id="UP000811609">
    <property type="component" value="Chromosome 15"/>
</dbReference>
<gene>
    <name evidence="2" type="ORF">CIPAW_15G076000</name>
</gene>
<feature type="coiled-coil region" evidence="1">
    <location>
        <begin position="935"/>
        <end position="962"/>
    </location>
</feature>
<comment type="caution">
    <text evidence="2">The sequence shown here is derived from an EMBL/GenBank/DDBJ whole genome shotgun (WGS) entry which is preliminary data.</text>
</comment>
<dbReference type="EMBL" id="CM031823">
    <property type="protein sequence ID" value="KAG6626788.1"/>
    <property type="molecule type" value="Genomic_DNA"/>
</dbReference>
<protein>
    <submittedName>
        <fullName evidence="2">Uncharacterized protein</fullName>
    </submittedName>
</protein>